<gene>
    <name evidence="2" type="ORF">TraAM80_05703</name>
</gene>
<comment type="caution">
    <text evidence="2">The sequence shown here is derived from an EMBL/GenBank/DDBJ whole genome shotgun (WGS) entry which is preliminary data.</text>
</comment>
<dbReference type="InterPro" id="IPR011040">
    <property type="entry name" value="Sialidase"/>
</dbReference>
<dbReference type="SUPFAM" id="SSF50939">
    <property type="entry name" value="Sialidases"/>
    <property type="match status" value="1"/>
</dbReference>
<dbReference type="Pfam" id="PF13859">
    <property type="entry name" value="BNR_3"/>
    <property type="match status" value="1"/>
</dbReference>
<evidence type="ECO:0000259" key="1">
    <source>
        <dbReference type="Pfam" id="PF13859"/>
    </source>
</evidence>
<organism evidence="2 3">
    <name type="scientific">Trypanosoma rangeli</name>
    <dbReference type="NCBI Taxonomy" id="5698"/>
    <lineage>
        <taxon>Eukaryota</taxon>
        <taxon>Discoba</taxon>
        <taxon>Euglenozoa</taxon>
        <taxon>Kinetoplastea</taxon>
        <taxon>Metakinetoplastina</taxon>
        <taxon>Trypanosomatida</taxon>
        <taxon>Trypanosomatidae</taxon>
        <taxon>Trypanosoma</taxon>
        <taxon>Herpetosoma</taxon>
    </lineage>
</organism>
<feature type="domain" description="Sialidase" evidence="1">
    <location>
        <begin position="39"/>
        <end position="100"/>
    </location>
</feature>
<dbReference type="Proteomes" id="UP000283634">
    <property type="component" value="Unassembled WGS sequence"/>
</dbReference>
<dbReference type="GeneID" id="40329636"/>
<keyword evidence="3" id="KW-1185">Reference proteome</keyword>
<protein>
    <submittedName>
        <fullName evidence="2">Trans-sialidase</fullName>
    </submittedName>
</protein>
<dbReference type="Gene3D" id="2.120.10.10">
    <property type="match status" value="1"/>
</dbReference>
<sequence>MSTCCWETTAVQSLNLKVPVKIVVMFCCWWWVVGTVSGNNEEEKIQWAETHAVHPESEIYGSLTRLVGGGGLGVVLQDGTLVFPMQAKEDEKDLLMSMRFTRSGSK</sequence>
<accession>A0A3S5IR14</accession>
<name>A0A3S5IR14_TRYRA</name>
<proteinExistence type="predicted"/>
<dbReference type="InterPro" id="IPR036278">
    <property type="entry name" value="Sialidase_sf"/>
</dbReference>
<reference evidence="2 3" key="1">
    <citation type="journal article" date="2018" name="BMC Genomics">
        <title>Genomic comparison of Trypanosoma conorhini and Trypanosoma rangeli to Trypanosoma cruzi strains of high and low virulence.</title>
        <authorList>
            <person name="Bradwell K.R."/>
            <person name="Koparde V.N."/>
            <person name="Matveyev A.V."/>
            <person name="Serrano M.G."/>
            <person name="Alves J.M."/>
            <person name="Parikh H."/>
            <person name="Huang B."/>
            <person name="Lee V."/>
            <person name="Espinosa-Alvarez O."/>
            <person name="Ortiz P.A."/>
            <person name="Costa-Martins A.G."/>
            <person name="Teixeira M.M."/>
            <person name="Buck G.A."/>
        </authorList>
    </citation>
    <scope>NUCLEOTIDE SEQUENCE [LARGE SCALE GENOMIC DNA]</scope>
    <source>
        <strain evidence="2 3">AM80</strain>
    </source>
</reference>
<evidence type="ECO:0000313" key="3">
    <source>
        <dbReference type="Proteomes" id="UP000283634"/>
    </source>
</evidence>
<dbReference type="EMBL" id="MKGL01000186">
    <property type="protein sequence ID" value="RNF03719.1"/>
    <property type="molecule type" value="Genomic_DNA"/>
</dbReference>
<dbReference type="RefSeq" id="XP_029237688.1">
    <property type="nucleotide sequence ID" value="XM_029382576.1"/>
</dbReference>
<evidence type="ECO:0000313" key="2">
    <source>
        <dbReference type="EMBL" id="RNF03719.1"/>
    </source>
</evidence>
<dbReference type="AlphaFoldDB" id="A0A3S5IR14"/>